<feature type="chain" id="PRO_5035285169" description="Flagellar basal body-associated protein FliL" evidence="2">
    <location>
        <begin position="25"/>
        <end position="174"/>
    </location>
</feature>
<dbReference type="AlphaFoldDB" id="A0A8J7RSK9"/>
<comment type="caution">
    <text evidence="3">The sequence shown here is derived from an EMBL/GenBank/DDBJ whole genome shotgun (WGS) entry which is preliminary data.</text>
</comment>
<feature type="signal peptide" evidence="2">
    <location>
        <begin position="1"/>
        <end position="24"/>
    </location>
</feature>
<dbReference type="EMBL" id="JAGIYY010000012">
    <property type="protein sequence ID" value="MBP0441264.1"/>
    <property type="molecule type" value="Genomic_DNA"/>
</dbReference>
<protein>
    <recommendedName>
        <fullName evidence="5">Flagellar basal body-associated protein FliL</fullName>
    </recommendedName>
</protein>
<reference evidence="3" key="1">
    <citation type="submission" date="2021-03" db="EMBL/GenBank/DDBJ databases">
        <title>Genome sequencing and assembly of Tianweitania sediminis.</title>
        <authorList>
            <person name="Chhetri G."/>
        </authorList>
    </citation>
    <scope>NUCLEOTIDE SEQUENCE</scope>
    <source>
        <strain evidence="3">Z8</strain>
    </source>
</reference>
<proteinExistence type="predicted"/>
<keyword evidence="2" id="KW-0732">Signal</keyword>
<feature type="region of interest" description="Disordered" evidence="1">
    <location>
        <begin position="154"/>
        <end position="174"/>
    </location>
</feature>
<evidence type="ECO:0008006" key="5">
    <source>
        <dbReference type="Google" id="ProtNLM"/>
    </source>
</evidence>
<name>A0A8J7RSK9_9HYPH</name>
<sequence length="174" mass="18832">MLKFAVAGIWICAATAGSIFFAFSAASPKGAEEAPAPYFGGLDYVKTDIVSIPVVKEGGVQGYFLARLVYTVEKEKMARLSVPAQPLIVDELYGYLYSNPDIDFAQAKTIDVSGLKAGIRDAINTKLGETLIHEVLVEQVDYLSKEDIRDNNIRRKTTGTVAPQPAPEVKPAAH</sequence>
<evidence type="ECO:0000313" key="3">
    <source>
        <dbReference type="EMBL" id="MBP0441264.1"/>
    </source>
</evidence>
<evidence type="ECO:0000256" key="2">
    <source>
        <dbReference type="SAM" id="SignalP"/>
    </source>
</evidence>
<dbReference type="RefSeq" id="WP_209337289.1">
    <property type="nucleotide sequence ID" value="NZ_JAGIYY010000012.1"/>
</dbReference>
<keyword evidence="4" id="KW-1185">Reference proteome</keyword>
<evidence type="ECO:0000313" key="4">
    <source>
        <dbReference type="Proteomes" id="UP000666240"/>
    </source>
</evidence>
<accession>A0A8J7RSK9</accession>
<organism evidence="3 4">
    <name type="scientific">Tianweitania sediminis</name>
    <dbReference type="NCBI Taxonomy" id="1502156"/>
    <lineage>
        <taxon>Bacteria</taxon>
        <taxon>Pseudomonadati</taxon>
        <taxon>Pseudomonadota</taxon>
        <taxon>Alphaproteobacteria</taxon>
        <taxon>Hyphomicrobiales</taxon>
        <taxon>Phyllobacteriaceae</taxon>
        <taxon>Tianweitania</taxon>
    </lineage>
</organism>
<evidence type="ECO:0000256" key="1">
    <source>
        <dbReference type="SAM" id="MobiDB-lite"/>
    </source>
</evidence>
<gene>
    <name evidence="3" type="ORF">J5Y06_21670</name>
</gene>
<dbReference type="Proteomes" id="UP000666240">
    <property type="component" value="Unassembled WGS sequence"/>
</dbReference>